<evidence type="ECO:0000313" key="2">
    <source>
        <dbReference type="Proteomes" id="UP000283269"/>
    </source>
</evidence>
<evidence type="ECO:0000313" key="1">
    <source>
        <dbReference type="EMBL" id="PPQ91440.1"/>
    </source>
</evidence>
<dbReference type="InParanoid" id="A0A409XL35"/>
<protein>
    <submittedName>
        <fullName evidence="1">Uncharacterized protein</fullName>
    </submittedName>
</protein>
<keyword evidence="2" id="KW-1185">Reference proteome</keyword>
<gene>
    <name evidence="1" type="ORF">CVT25_014329</name>
</gene>
<accession>A0A409XL35</accession>
<organism evidence="1 2">
    <name type="scientific">Psilocybe cyanescens</name>
    <dbReference type="NCBI Taxonomy" id="93625"/>
    <lineage>
        <taxon>Eukaryota</taxon>
        <taxon>Fungi</taxon>
        <taxon>Dikarya</taxon>
        <taxon>Basidiomycota</taxon>
        <taxon>Agaricomycotina</taxon>
        <taxon>Agaricomycetes</taxon>
        <taxon>Agaricomycetidae</taxon>
        <taxon>Agaricales</taxon>
        <taxon>Agaricineae</taxon>
        <taxon>Strophariaceae</taxon>
        <taxon>Psilocybe</taxon>
    </lineage>
</organism>
<dbReference type="AlphaFoldDB" id="A0A409XL35"/>
<comment type="caution">
    <text evidence="1">The sequence shown here is derived from an EMBL/GenBank/DDBJ whole genome shotgun (WGS) entry which is preliminary data.</text>
</comment>
<dbReference type="Proteomes" id="UP000283269">
    <property type="component" value="Unassembled WGS sequence"/>
</dbReference>
<reference evidence="1 2" key="1">
    <citation type="journal article" date="2018" name="Evol. Lett.">
        <title>Horizontal gene cluster transfer increased hallucinogenic mushroom diversity.</title>
        <authorList>
            <person name="Reynolds H.T."/>
            <person name="Vijayakumar V."/>
            <person name="Gluck-Thaler E."/>
            <person name="Korotkin H.B."/>
            <person name="Matheny P.B."/>
            <person name="Slot J.C."/>
        </authorList>
    </citation>
    <scope>NUCLEOTIDE SEQUENCE [LARGE SCALE GENOMIC DNA]</scope>
    <source>
        <strain evidence="1 2">2631</strain>
    </source>
</reference>
<proteinExistence type="predicted"/>
<name>A0A409XL35_PSICY</name>
<dbReference type="EMBL" id="NHYD01001350">
    <property type="protein sequence ID" value="PPQ91440.1"/>
    <property type="molecule type" value="Genomic_DNA"/>
</dbReference>
<sequence>MRQNGMGSCIFASRRLLRPDHTEGKGFTGLNASGRRVKAALRSSEMPSWLADRKAAMDKYMGGP</sequence>